<dbReference type="Gene3D" id="3.40.50.1820">
    <property type="entry name" value="alpha/beta hydrolase"/>
    <property type="match status" value="1"/>
</dbReference>
<reference evidence="4 5" key="1">
    <citation type="submission" date="2024-03" db="EMBL/GenBank/DDBJ databases">
        <title>A high-quality draft genome sequence of Diaporthe vaccinii, a causative agent of upright dieback and viscid rot disease in cranberry plants.</title>
        <authorList>
            <person name="Sarrasin M."/>
            <person name="Lang B.F."/>
            <person name="Burger G."/>
        </authorList>
    </citation>
    <scope>NUCLEOTIDE SEQUENCE [LARGE SCALE GENOMIC DNA]</scope>
    <source>
        <strain evidence="4 5">IS7</strain>
    </source>
</reference>
<protein>
    <recommendedName>
        <fullName evidence="3">AB hydrolase-1 domain-containing protein</fullName>
    </recommendedName>
</protein>
<evidence type="ECO:0000256" key="1">
    <source>
        <dbReference type="ARBA" id="ARBA00022801"/>
    </source>
</evidence>
<proteinExistence type="inferred from homology"/>
<dbReference type="InterPro" id="IPR029058">
    <property type="entry name" value="AB_hydrolase_fold"/>
</dbReference>
<evidence type="ECO:0000313" key="5">
    <source>
        <dbReference type="Proteomes" id="UP001600888"/>
    </source>
</evidence>
<dbReference type="PANTHER" id="PTHR43329">
    <property type="entry name" value="EPOXIDE HYDROLASE"/>
    <property type="match status" value="1"/>
</dbReference>
<dbReference type="Pfam" id="PF00561">
    <property type="entry name" value="Abhydrolase_1"/>
    <property type="match status" value="1"/>
</dbReference>
<dbReference type="Proteomes" id="UP001600888">
    <property type="component" value="Unassembled WGS sequence"/>
</dbReference>
<evidence type="ECO:0000313" key="4">
    <source>
        <dbReference type="EMBL" id="KAL2277963.1"/>
    </source>
</evidence>
<comment type="similarity">
    <text evidence="2">Belongs to the AB hydrolase superfamily. Epoxide hydrolase family.</text>
</comment>
<sequence>MDVLAEINARFRYQTANLNGVQHNYIYAEPAEEAAGTVFLVHGWPDLALGWVNHIPLLLSKGFSVVALDMMGYGGTNPPRRRQILVGPQVAPWEPRQNYKRLTCFFSTFKRASDDIAALAKKLDLSRIILGGHDWGGGVVYRAAMWHPELVAAFYCTNTPLVPPQAAHTDMAHSWSGFHYQLQLRTNTIQDYLGPVGQQDATRVRKLLNAIYGVTGSTGKLAIDVTGEGLDFGLLEGVNGDTPLLTKKQIDYFVESFTKNPFNNTLNWYRTSERNWEEELPLVPGNIKYTSKLSQPALFIAATLDPTLPPVLSEGMEAYFDNLTRGEVNGGHRARWEKPDEIDSYVGNWLTSSVLGNLSLGLKPGRT</sequence>
<dbReference type="InterPro" id="IPR000639">
    <property type="entry name" value="Epox_hydrolase-like"/>
</dbReference>
<dbReference type="EMBL" id="JBAWTH010000092">
    <property type="protein sequence ID" value="KAL2277963.1"/>
    <property type="molecule type" value="Genomic_DNA"/>
</dbReference>
<dbReference type="PRINTS" id="PR00412">
    <property type="entry name" value="EPOXHYDRLASE"/>
</dbReference>
<comment type="caution">
    <text evidence="4">The sequence shown here is derived from an EMBL/GenBank/DDBJ whole genome shotgun (WGS) entry which is preliminary data.</text>
</comment>
<evidence type="ECO:0000259" key="3">
    <source>
        <dbReference type="Pfam" id="PF00561"/>
    </source>
</evidence>
<accession>A0ABR4E6B8</accession>
<keyword evidence="1" id="KW-0378">Hydrolase</keyword>
<keyword evidence="5" id="KW-1185">Reference proteome</keyword>
<feature type="domain" description="AB hydrolase-1" evidence="3">
    <location>
        <begin position="37"/>
        <end position="339"/>
    </location>
</feature>
<dbReference type="SUPFAM" id="SSF53474">
    <property type="entry name" value="alpha/beta-Hydrolases"/>
    <property type="match status" value="1"/>
</dbReference>
<name>A0ABR4E6B8_9PEZI</name>
<organism evidence="4 5">
    <name type="scientific">Diaporthe vaccinii</name>
    <dbReference type="NCBI Taxonomy" id="105482"/>
    <lineage>
        <taxon>Eukaryota</taxon>
        <taxon>Fungi</taxon>
        <taxon>Dikarya</taxon>
        <taxon>Ascomycota</taxon>
        <taxon>Pezizomycotina</taxon>
        <taxon>Sordariomycetes</taxon>
        <taxon>Sordariomycetidae</taxon>
        <taxon>Diaporthales</taxon>
        <taxon>Diaporthaceae</taxon>
        <taxon>Diaporthe</taxon>
        <taxon>Diaporthe eres species complex</taxon>
    </lineage>
</organism>
<gene>
    <name evidence="4" type="ORF">FJTKL_15087</name>
</gene>
<evidence type="ECO:0000256" key="2">
    <source>
        <dbReference type="ARBA" id="ARBA00038334"/>
    </source>
</evidence>
<dbReference type="InterPro" id="IPR000073">
    <property type="entry name" value="AB_hydrolase_1"/>
</dbReference>